<evidence type="ECO:0000256" key="1">
    <source>
        <dbReference type="SAM" id="Phobius"/>
    </source>
</evidence>
<dbReference type="AlphaFoldDB" id="A0A4U1BNQ1"/>
<keyword evidence="1" id="KW-1133">Transmembrane helix</keyword>
<reference evidence="2 3" key="1">
    <citation type="submission" date="2019-04" db="EMBL/GenBank/DDBJ databases">
        <authorList>
            <person name="Hwang J.C."/>
        </authorList>
    </citation>
    <scope>NUCLEOTIDE SEQUENCE [LARGE SCALE GENOMIC DNA]</scope>
    <source>
        <strain evidence="2 3">IMCC35002</strain>
    </source>
</reference>
<name>A0A4U1BNQ1_9GAMM</name>
<dbReference type="RefSeq" id="WP_136862714.1">
    <property type="nucleotide sequence ID" value="NZ_SWCJ01000004.1"/>
</dbReference>
<dbReference type="OrthoDB" id="6401889at2"/>
<keyword evidence="1" id="KW-0812">Transmembrane</keyword>
<sequence length="148" mass="15806">MKTCRNQRGSTLMVALFVLIVVLMLGFGLIRMLSNQSEQIVLEVNGSRAWAAGQSGLEWGLGRVLNRDTVGDSAIDACTAVNTSVLSEGAGLPNTNSGFHRCRVTMSCQHTEYDLGNSQTNGFVIGADAQCGPTGMAVSRQFETQAFD</sequence>
<keyword evidence="3" id="KW-1185">Reference proteome</keyword>
<accession>A0A4U1BNQ1</accession>
<gene>
    <name evidence="2" type="ORF">FCL42_07135</name>
</gene>
<evidence type="ECO:0000313" key="2">
    <source>
        <dbReference type="EMBL" id="TKB55985.1"/>
    </source>
</evidence>
<evidence type="ECO:0008006" key="4">
    <source>
        <dbReference type="Google" id="ProtNLM"/>
    </source>
</evidence>
<evidence type="ECO:0000313" key="3">
    <source>
        <dbReference type="Proteomes" id="UP000305675"/>
    </source>
</evidence>
<dbReference type="Proteomes" id="UP000305675">
    <property type="component" value="Unassembled WGS sequence"/>
</dbReference>
<organism evidence="2 3">
    <name type="scientific">Ferrimonas aestuarii</name>
    <dbReference type="NCBI Taxonomy" id="2569539"/>
    <lineage>
        <taxon>Bacteria</taxon>
        <taxon>Pseudomonadati</taxon>
        <taxon>Pseudomonadota</taxon>
        <taxon>Gammaproteobacteria</taxon>
        <taxon>Alteromonadales</taxon>
        <taxon>Ferrimonadaceae</taxon>
        <taxon>Ferrimonas</taxon>
    </lineage>
</organism>
<feature type="transmembrane region" description="Helical" evidence="1">
    <location>
        <begin position="12"/>
        <end position="33"/>
    </location>
</feature>
<proteinExistence type="predicted"/>
<keyword evidence="1" id="KW-0472">Membrane</keyword>
<protein>
    <recommendedName>
        <fullName evidence="4">MSHA biogenesis protein MshP</fullName>
    </recommendedName>
</protein>
<dbReference type="EMBL" id="SWCJ01000004">
    <property type="protein sequence ID" value="TKB55985.1"/>
    <property type="molecule type" value="Genomic_DNA"/>
</dbReference>
<comment type="caution">
    <text evidence="2">The sequence shown here is derived from an EMBL/GenBank/DDBJ whole genome shotgun (WGS) entry which is preliminary data.</text>
</comment>